<organism evidence="2 3">
    <name type="scientific">Saccharothrix lopnurensis</name>
    <dbReference type="NCBI Taxonomy" id="1670621"/>
    <lineage>
        <taxon>Bacteria</taxon>
        <taxon>Bacillati</taxon>
        <taxon>Actinomycetota</taxon>
        <taxon>Actinomycetes</taxon>
        <taxon>Pseudonocardiales</taxon>
        <taxon>Pseudonocardiaceae</taxon>
        <taxon>Saccharothrix</taxon>
    </lineage>
</organism>
<evidence type="ECO:0000313" key="2">
    <source>
        <dbReference type="EMBL" id="MFC6090478.1"/>
    </source>
</evidence>
<feature type="compositionally biased region" description="Low complexity" evidence="1">
    <location>
        <begin position="15"/>
        <end position="28"/>
    </location>
</feature>
<evidence type="ECO:0000313" key="3">
    <source>
        <dbReference type="Proteomes" id="UP001596220"/>
    </source>
</evidence>
<sequence>MPTLRDEPPNDDVPANRAACRGARRAGATQPRFGGGRVVATPRQYAMRRR</sequence>
<proteinExistence type="predicted"/>
<accession>A0ABW1P4E4</accession>
<evidence type="ECO:0000256" key="1">
    <source>
        <dbReference type="SAM" id="MobiDB-lite"/>
    </source>
</evidence>
<comment type="caution">
    <text evidence="2">The sequence shown here is derived from an EMBL/GenBank/DDBJ whole genome shotgun (WGS) entry which is preliminary data.</text>
</comment>
<keyword evidence="3" id="KW-1185">Reference proteome</keyword>
<dbReference type="RefSeq" id="WP_380636367.1">
    <property type="nucleotide sequence ID" value="NZ_JBHSQO010000012.1"/>
</dbReference>
<gene>
    <name evidence="2" type="ORF">ACFP3R_14430</name>
</gene>
<dbReference type="EMBL" id="JBHSQO010000012">
    <property type="protein sequence ID" value="MFC6090478.1"/>
    <property type="molecule type" value="Genomic_DNA"/>
</dbReference>
<protein>
    <submittedName>
        <fullName evidence="2">Uncharacterized protein</fullName>
    </submittedName>
</protein>
<reference evidence="3" key="1">
    <citation type="journal article" date="2019" name="Int. J. Syst. Evol. Microbiol.">
        <title>The Global Catalogue of Microorganisms (GCM) 10K type strain sequencing project: providing services to taxonomists for standard genome sequencing and annotation.</title>
        <authorList>
            <consortium name="The Broad Institute Genomics Platform"/>
            <consortium name="The Broad Institute Genome Sequencing Center for Infectious Disease"/>
            <person name="Wu L."/>
            <person name="Ma J."/>
        </authorList>
    </citation>
    <scope>NUCLEOTIDE SEQUENCE [LARGE SCALE GENOMIC DNA]</scope>
    <source>
        <strain evidence="3">CGMCC 4.7246</strain>
    </source>
</reference>
<feature type="region of interest" description="Disordered" evidence="1">
    <location>
        <begin position="1"/>
        <end position="50"/>
    </location>
</feature>
<name>A0ABW1P4E4_9PSEU</name>
<dbReference type="Proteomes" id="UP001596220">
    <property type="component" value="Unassembled WGS sequence"/>
</dbReference>